<sequence length="243" mass="28326">MPEILHGLNLLENTESAIFTFKDCEGNLVNIDIKSQAMEENTEWVINDNKEMPLYRKNSDQNYWYEYLHDSKTLYFKYNVCYEMEDKPIDEFRIELFDVLNENQAEKFVIDLRNNFGGDEQYLRSFIDRIFVVEKQMNEADKLFVIIGRDTISSGLQGAIYAKKNTNATLVGEGTGGKPNHYGETKRFSLENSNITVAYSSNYYKLIEDDLDSLNPDINVEVTIKDYMENRDPVLERILNKTP</sequence>
<dbReference type="Pfam" id="PF03572">
    <property type="entry name" value="Peptidase_S41"/>
    <property type="match status" value="1"/>
</dbReference>
<dbReference type="InterPro" id="IPR005151">
    <property type="entry name" value="Tail-specific_protease"/>
</dbReference>
<organism evidence="2 3">
    <name type="scientific">Oceanirhabdus seepicola</name>
    <dbReference type="NCBI Taxonomy" id="2828781"/>
    <lineage>
        <taxon>Bacteria</taxon>
        <taxon>Bacillati</taxon>
        <taxon>Bacillota</taxon>
        <taxon>Clostridia</taxon>
        <taxon>Eubacteriales</taxon>
        <taxon>Clostridiaceae</taxon>
        <taxon>Oceanirhabdus</taxon>
    </lineage>
</organism>
<dbReference type="Proteomes" id="UP001056429">
    <property type="component" value="Unassembled WGS sequence"/>
</dbReference>
<gene>
    <name evidence="2" type="ORF">KDK92_03300</name>
</gene>
<evidence type="ECO:0000313" key="2">
    <source>
        <dbReference type="EMBL" id="MCM1988753.1"/>
    </source>
</evidence>
<dbReference type="Gene3D" id="3.90.226.10">
    <property type="entry name" value="2-enoyl-CoA Hydratase, Chain A, domain 1"/>
    <property type="match status" value="1"/>
</dbReference>
<comment type="caution">
    <text evidence="2">The sequence shown here is derived from an EMBL/GenBank/DDBJ whole genome shotgun (WGS) entry which is preliminary data.</text>
</comment>
<evidence type="ECO:0000313" key="3">
    <source>
        <dbReference type="Proteomes" id="UP001056429"/>
    </source>
</evidence>
<dbReference type="SUPFAM" id="SSF52096">
    <property type="entry name" value="ClpP/crotonase"/>
    <property type="match status" value="1"/>
</dbReference>
<reference evidence="2" key="1">
    <citation type="journal article" date="2021" name="mSystems">
        <title>Bacteria and Archaea Synergistically Convert Glycine Betaine to Biogenic Methane in the Formosa Cold Seep of the South China Sea.</title>
        <authorList>
            <person name="Li L."/>
            <person name="Zhang W."/>
            <person name="Zhang S."/>
            <person name="Song L."/>
            <person name="Sun Q."/>
            <person name="Zhang H."/>
            <person name="Xiang H."/>
            <person name="Dong X."/>
        </authorList>
    </citation>
    <scope>NUCLEOTIDE SEQUENCE</scope>
    <source>
        <strain evidence="2">ZWT</strain>
    </source>
</reference>
<keyword evidence="3" id="KW-1185">Reference proteome</keyword>
<dbReference type="EMBL" id="JAGSOJ010000001">
    <property type="protein sequence ID" value="MCM1988753.1"/>
    <property type="molecule type" value="Genomic_DNA"/>
</dbReference>
<dbReference type="GO" id="GO:0006508">
    <property type="term" value="P:proteolysis"/>
    <property type="evidence" value="ECO:0007669"/>
    <property type="project" value="InterPro"/>
</dbReference>
<name>A0A9J6NXY0_9CLOT</name>
<accession>A0A9J6NXY0</accession>
<dbReference type="GO" id="GO:0008236">
    <property type="term" value="F:serine-type peptidase activity"/>
    <property type="evidence" value="ECO:0007669"/>
    <property type="project" value="InterPro"/>
</dbReference>
<feature type="domain" description="Tail specific protease" evidence="1">
    <location>
        <begin position="96"/>
        <end position="184"/>
    </location>
</feature>
<reference evidence="2" key="2">
    <citation type="submission" date="2021-04" db="EMBL/GenBank/DDBJ databases">
        <authorList>
            <person name="Dong X."/>
        </authorList>
    </citation>
    <scope>NUCLEOTIDE SEQUENCE</scope>
    <source>
        <strain evidence="2">ZWT</strain>
    </source>
</reference>
<dbReference type="InterPro" id="IPR029045">
    <property type="entry name" value="ClpP/crotonase-like_dom_sf"/>
</dbReference>
<proteinExistence type="predicted"/>
<evidence type="ECO:0000259" key="1">
    <source>
        <dbReference type="Pfam" id="PF03572"/>
    </source>
</evidence>
<protein>
    <recommendedName>
        <fullName evidence="1">Tail specific protease domain-containing protein</fullName>
    </recommendedName>
</protein>
<dbReference type="RefSeq" id="WP_250857622.1">
    <property type="nucleotide sequence ID" value="NZ_JAGSOJ010000001.1"/>
</dbReference>
<dbReference type="AlphaFoldDB" id="A0A9J6NXY0"/>